<evidence type="ECO:0000256" key="4">
    <source>
        <dbReference type="PROSITE-ProRule" id="PRU00433"/>
    </source>
</evidence>
<dbReference type="SUPFAM" id="SSF46626">
    <property type="entry name" value="Cytochrome c"/>
    <property type="match status" value="1"/>
</dbReference>
<organism evidence="7 8">
    <name type="scientific">Azotobacter chroococcum NCIMB 8003</name>
    <dbReference type="NCBI Taxonomy" id="1328314"/>
    <lineage>
        <taxon>Bacteria</taxon>
        <taxon>Pseudomonadati</taxon>
        <taxon>Pseudomonadota</taxon>
        <taxon>Gammaproteobacteria</taxon>
        <taxon>Pseudomonadales</taxon>
        <taxon>Pseudomonadaceae</taxon>
        <taxon>Azotobacter</taxon>
    </lineage>
</organism>
<feature type="region of interest" description="Disordered" evidence="5">
    <location>
        <begin position="165"/>
        <end position="204"/>
    </location>
</feature>
<dbReference type="GO" id="GO:0020037">
    <property type="term" value="F:heme binding"/>
    <property type="evidence" value="ECO:0007669"/>
    <property type="project" value="InterPro"/>
</dbReference>
<keyword evidence="3 4" id="KW-0408">Iron</keyword>
<dbReference type="Proteomes" id="UP000068210">
    <property type="component" value="Chromosome"/>
</dbReference>
<feature type="compositionally biased region" description="Basic residues" evidence="5">
    <location>
        <begin position="193"/>
        <end position="204"/>
    </location>
</feature>
<dbReference type="PROSITE" id="PS51007">
    <property type="entry name" value="CYTC"/>
    <property type="match status" value="1"/>
</dbReference>
<dbReference type="RefSeq" id="WP_052263918.1">
    <property type="nucleotide sequence ID" value="NZ_CP010415.1"/>
</dbReference>
<feature type="domain" description="Cytochrome c" evidence="6">
    <location>
        <begin position="67"/>
        <end position="153"/>
    </location>
</feature>
<dbReference type="HOGENOM" id="CLU_089635_0_0_6"/>
<proteinExistence type="predicted"/>
<evidence type="ECO:0000256" key="3">
    <source>
        <dbReference type="ARBA" id="ARBA00023004"/>
    </source>
</evidence>
<dbReference type="EMBL" id="CP010415">
    <property type="protein sequence ID" value="AJE21572.1"/>
    <property type="molecule type" value="Genomic_DNA"/>
</dbReference>
<dbReference type="STRING" id="1328314.Achr_21220"/>
<keyword evidence="8" id="KW-1185">Reference proteome</keyword>
<dbReference type="AlphaFoldDB" id="A0A0C4WTG5"/>
<gene>
    <name evidence="7" type="ORF">Achr_21220</name>
</gene>
<dbReference type="InterPro" id="IPR009056">
    <property type="entry name" value="Cyt_c-like_dom"/>
</dbReference>
<evidence type="ECO:0000259" key="6">
    <source>
        <dbReference type="PROSITE" id="PS51007"/>
    </source>
</evidence>
<keyword evidence="2 4" id="KW-0479">Metal-binding</keyword>
<keyword evidence="1 4" id="KW-0349">Heme</keyword>
<sequence length="204" mass="21378">MGVFRTLAVIGLVSAAIGAGVLYSGLIEVGADVPHSAPVHALLETARERSIAVRARDIEVPGLADEALVRNGAGNYDAMCVGCHLAPGLAETELSKGLYPAPPNLSKVGSGGEPARAFWVIKHGIKASGMPAWGRSMDDPYIWELVAFVERLPSLDAEGYRKLVESSPGHRHGGGENMPPGPAQGEALPAPKVHIHGNGKRHVH</sequence>
<evidence type="ECO:0000313" key="8">
    <source>
        <dbReference type="Proteomes" id="UP000068210"/>
    </source>
</evidence>
<name>A0A0C4WTG5_9GAMM</name>
<dbReference type="Gene3D" id="1.10.760.10">
    <property type="entry name" value="Cytochrome c-like domain"/>
    <property type="match status" value="1"/>
</dbReference>
<dbReference type="KEGG" id="acx:Achr_21220"/>
<protein>
    <recommendedName>
        <fullName evidence="6">Cytochrome c domain-containing protein</fullName>
    </recommendedName>
</protein>
<reference evidence="7 8" key="1">
    <citation type="journal article" date="2015" name="PLoS ONE">
        <title>Azotobacter Genomes: The Genome of Azotobacter chroococcum NCIMB 8003 (ATCC 4412).</title>
        <authorList>
            <person name="Robson R.L."/>
            <person name="Jones R."/>
            <person name="Robson R.M."/>
            <person name="Schwartz A."/>
            <person name="Richardson T.H."/>
        </authorList>
    </citation>
    <scope>NUCLEOTIDE SEQUENCE [LARGE SCALE GENOMIC DNA]</scope>
    <source>
        <strain evidence="7 8">NCIMB 8003</strain>
    </source>
</reference>
<dbReference type="Pfam" id="PF13442">
    <property type="entry name" value="Cytochrome_CBB3"/>
    <property type="match status" value="1"/>
</dbReference>
<accession>A0A0C4WTG5</accession>
<evidence type="ECO:0000313" key="7">
    <source>
        <dbReference type="EMBL" id="AJE21572.1"/>
    </source>
</evidence>
<dbReference type="GO" id="GO:0046872">
    <property type="term" value="F:metal ion binding"/>
    <property type="evidence" value="ECO:0007669"/>
    <property type="project" value="UniProtKB-KW"/>
</dbReference>
<evidence type="ECO:0000256" key="5">
    <source>
        <dbReference type="SAM" id="MobiDB-lite"/>
    </source>
</evidence>
<evidence type="ECO:0000256" key="1">
    <source>
        <dbReference type="ARBA" id="ARBA00022617"/>
    </source>
</evidence>
<evidence type="ECO:0000256" key="2">
    <source>
        <dbReference type="ARBA" id="ARBA00022723"/>
    </source>
</evidence>
<dbReference type="GO" id="GO:0009055">
    <property type="term" value="F:electron transfer activity"/>
    <property type="evidence" value="ECO:0007669"/>
    <property type="project" value="InterPro"/>
</dbReference>
<dbReference type="InterPro" id="IPR036909">
    <property type="entry name" value="Cyt_c-like_dom_sf"/>
</dbReference>